<dbReference type="Proteomes" id="UP000326078">
    <property type="component" value="Unassembled WGS sequence"/>
</dbReference>
<name>A0A5N0Z0T0_9ENTE</name>
<organism evidence="1 2">
    <name type="scientific">Enterococcus durans</name>
    <dbReference type="NCBI Taxonomy" id="53345"/>
    <lineage>
        <taxon>Bacteria</taxon>
        <taxon>Bacillati</taxon>
        <taxon>Bacillota</taxon>
        <taxon>Bacilli</taxon>
        <taxon>Lactobacillales</taxon>
        <taxon>Enterococcaceae</taxon>
        <taxon>Enterococcus</taxon>
    </lineage>
</organism>
<dbReference type="EMBL" id="VYUT01000001">
    <property type="protein sequence ID" value="KAA9208725.1"/>
    <property type="molecule type" value="Genomic_DNA"/>
</dbReference>
<comment type="caution">
    <text evidence="1">The sequence shown here is derived from an EMBL/GenBank/DDBJ whole genome shotgun (WGS) entry which is preliminary data.</text>
</comment>
<sequence length="448" mass="51761">MNQEEYYFHLKAWAKSQRTELLNSEKYGILSIHLLLQLLNLMENRISTTHFVPYKPNIELISLYKEYLTLQEQDFTSKSVESLKDSLDNSLYASIVPALLGFEMQYLIPNKPESFLVLPLTIAYSTASNEALDVHEISCRIQKKNQYLLLEIFDKSHVFHTIRKNQKQQTMDPNPNNRNTRDVINYFYVIPSTKVQQLALILAMGITDFSTQKNEVLAKKEALSHTGQEQSNLIEVFFSKLRLLSVNEHYGELTSTSQEFIGNCLVKELDIALKTALGETRFSEISKIKYSLSLEGIQAKYLQTAKLPNVCSTKDIYLTLTSILMERLLTLQFDPAAVQPMLTDIFCTYTFLKSCRHNQSFKKKFQLLLTNQFYKSQDLELCKINTTAIPSDLLQLDKKKCLSIRATLRQEQTNLPKNLATIKKSIKKEERAQQKKFKDSLKKCSKER</sequence>
<proteinExistence type="predicted"/>
<evidence type="ECO:0000313" key="2">
    <source>
        <dbReference type="Proteomes" id="UP000326078"/>
    </source>
</evidence>
<reference evidence="1 2" key="1">
    <citation type="submission" date="2019-09" db="EMBL/GenBank/DDBJ databases">
        <title>Vancomyinc resistant enterococci isolated from farm animals in Switzerland.</title>
        <authorList>
            <person name="Stevens M.J.A."/>
            <person name="Stephan R."/>
            <person name="Morach M."/>
            <person name="Nuesch-Inderbinen M."/>
        </authorList>
    </citation>
    <scope>NUCLEOTIDE SEQUENCE [LARGE SCALE GENOMIC DNA]</scope>
    <source>
        <strain evidence="1 2">GH27</strain>
    </source>
</reference>
<dbReference type="AlphaFoldDB" id="A0A5N0Z0T0"/>
<protein>
    <submittedName>
        <fullName evidence="1">Uncharacterized protein</fullName>
    </submittedName>
</protein>
<evidence type="ECO:0000313" key="1">
    <source>
        <dbReference type="EMBL" id="KAA9208725.1"/>
    </source>
</evidence>
<gene>
    <name evidence="1" type="ORF">F6X95_01170</name>
</gene>
<accession>A0A5N0Z0T0</accession>
<dbReference type="RefSeq" id="WP_123862355.1">
    <property type="nucleotide sequence ID" value="NZ_RKNR01000001.1"/>
</dbReference>